<dbReference type="Gene3D" id="2.80.10.50">
    <property type="match status" value="1"/>
</dbReference>
<evidence type="ECO:0000259" key="1">
    <source>
        <dbReference type="SMART" id="SM00791"/>
    </source>
</evidence>
<dbReference type="PANTHER" id="PTHR39244">
    <property type="entry name" value="NATTERIN-4"/>
    <property type="match status" value="1"/>
</dbReference>
<dbReference type="CDD" id="cd20216">
    <property type="entry name" value="PFM_HFR-2-like"/>
    <property type="match status" value="1"/>
</dbReference>
<dbReference type="InterPro" id="IPR008998">
    <property type="entry name" value="Agglutinin"/>
</dbReference>
<dbReference type="InterPro" id="IPR036242">
    <property type="entry name" value="Agglutinin_dom_sf"/>
</dbReference>
<dbReference type="InterPro" id="IPR004991">
    <property type="entry name" value="Aerolysin-like"/>
</dbReference>
<feature type="non-terminal residue" evidence="2">
    <location>
        <position position="1"/>
    </location>
</feature>
<dbReference type="SUPFAM" id="SSF50382">
    <property type="entry name" value="Agglutinin"/>
    <property type="match status" value="1"/>
</dbReference>
<reference evidence="2" key="1">
    <citation type="journal article" date="2013" name="Evolution">
        <title>Recent ecological selection on regulatory divergence is shaping clinal variation in senecio on mount etna.</title>
        <authorList>
            <person name="Muir G."/>
            <person name="Osborne O.G."/>
            <person name="Sarasa J."/>
            <person name="Hiscock S.J."/>
            <person name="Filatov D.A."/>
        </authorList>
    </citation>
    <scope>NUCLEOTIDE SEQUENCE</scope>
    <source>
        <strain evidence="2">87_C_BRO1S148_2</strain>
    </source>
</reference>
<dbReference type="Pfam" id="PF07468">
    <property type="entry name" value="Agglutinin"/>
    <property type="match status" value="1"/>
</dbReference>
<dbReference type="EMBL" id="JQ351354">
    <property type="protein sequence ID" value="AFX65811.1"/>
    <property type="molecule type" value="Genomic_DNA"/>
</dbReference>
<evidence type="ECO:0000313" key="2">
    <source>
        <dbReference type="EMBL" id="AFX65811.1"/>
    </source>
</evidence>
<dbReference type="PANTHER" id="PTHR39244:SF5">
    <property type="entry name" value="NATTERIN-3-LIKE"/>
    <property type="match status" value="1"/>
</dbReference>
<dbReference type="AlphaFoldDB" id="K9MRQ6"/>
<name>K9MRQ6_9ASTR</name>
<organism evidence="2">
    <name type="scientific">Senecio chrysanthemifolius</name>
    <dbReference type="NCBI Taxonomy" id="121541"/>
    <lineage>
        <taxon>Eukaryota</taxon>
        <taxon>Viridiplantae</taxon>
        <taxon>Streptophyta</taxon>
        <taxon>Embryophyta</taxon>
        <taxon>Tracheophyta</taxon>
        <taxon>Spermatophyta</taxon>
        <taxon>Magnoliopsida</taxon>
        <taxon>eudicotyledons</taxon>
        <taxon>Gunneridae</taxon>
        <taxon>Pentapetalae</taxon>
        <taxon>asterids</taxon>
        <taxon>campanulids</taxon>
        <taxon>Asterales</taxon>
        <taxon>Asteraceae</taxon>
        <taxon>Asteroideae</taxon>
        <taxon>Senecioneae</taxon>
        <taxon>Senecioninae</taxon>
        <taxon>Senecio</taxon>
    </lineage>
</organism>
<dbReference type="Gene3D" id="2.170.15.10">
    <property type="entry name" value="Proaerolysin, chain A, domain 3"/>
    <property type="match status" value="1"/>
</dbReference>
<feature type="domain" description="Agglutinin" evidence="1">
    <location>
        <begin position="4"/>
        <end position="152"/>
    </location>
</feature>
<dbReference type="InterPro" id="IPR053237">
    <property type="entry name" value="Natterin_C"/>
</dbReference>
<protein>
    <submittedName>
        <fullName evidence="2">Hfr-2-like protein</fullName>
    </submittedName>
</protein>
<dbReference type="SUPFAM" id="SSF56973">
    <property type="entry name" value="Aerolisin/ETX pore-forming domain"/>
    <property type="match status" value="1"/>
</dbReference>
<proteinExistence type="predicted"/>
<feature type="non-terminal residue" evidence="2">
    <location>
        <position position="347"/>
    </location>
</feature>
<accession>K9MRQ6</accession>
<dbReference type="SMART" id="SM00791">
    <property type="entry name" value="Agglutinin"/>
    <property type="match status" value="1"/>
</dbReference>
<dbReference type="Pfam" id="PF03318">
    <property type="entry name" value="ETX_MTX2"/>
    <property type="match status" value="1"/>
</dbReference>
<sequence length="347" mass="39344">ISMALLPSFFVLQSGGKYLSVTDNISSNLPSGFLKFGDEPIWSPRVKFAVEQTNTDEDRFVHIRSCYNNKYLVMNQIDSNSWIVASAKKLEEDDSKDSCTLFEPYSLEDDETTNVRLRPVQLTEIYSSISHDSDTHQGMRVSPVGSTFKAINWESVVILPSQVAFRSEDLNGNYLRSIVLYEGLVYQKFVSGLDIGDPLECVIKRKLLDLDYRLNDSRIYNERIIEVDHSYGDNNTSEANTMNLRFSQNNTKTRSWTNSISVKFGVTASLEVNLVPAIVSGAIELSAEYGSTHEWGEEESTETIREANYTITIPPFFKMKVSMMCKRGHCDVPFSYTQRDLQTSGSW</sequence>